<dbReference type="GO" id="GO:0032259">
    <property type="term" value="P:methylation"/>
    <property type="evidence" value="ECO:0007669"/>
    <property type="project" value="UniProtKB-KW"/>
</dbReference>
<reference evidence="3 4" key="1">
    <citation type="submission" date="2023-10" db="EMBL/GenBank/DDBJ databases">
        <title>Two novel species belonging to the OM43/NOR5 clade.</title>
        <authorList>
            <person name="Park M."/>
        </authorList>
    </citation>
    <scope>NUCLEOTIDE SEQUENCE [LARGE SCALE GENOMIC DNA]</scope>
    <source>
        <strain evidence="3 4">IMCC45268</strain>
    </source>
</reference>
<organism evidence="3 4">
    <name type="scientific">Congregibacter brevis</name>
    <dbReference type="NCBI Taxonomy" id="3081201"/>
    <lineage>
        <taxon>Bacteria</taxon>
        <taxon>Pseudomonadati</taxon>
        <taxon>Pseudomonadota</taxon>
        <taxon>Gammaproteobacteria</taxon>
        <taxon>Cellvibrionales</taxon>
        <taxon>Halieaceae</taxon>
        <taxon>Congregibacter</taxon>
    </lineage>
</organism>
<dbReference type="Pfam" id="PF08241">
    <property type="entry name" value="Methyltransf_11"/>
    <property type="match status" value="1"/>
</dbReference>
<proteinExistence type="predicted"/>
<dbReference type="InterPro" id="IPR029063">
    <property type="entry name" value="SAM-dependent_MTases_sf"/>
</dbReference>
<evidence type="ECO:0000256" key="1">
    <source>
        <dbReference type="SAM" id="MobiDB-lite"/>
    </source>
</evidence>
<keyword evidence="3" id="KW-0489">Methyltransferase</keyword>
<feature type="region of interest" description="Disordered" evidence="1">
    <location>
        <begin position="290"/>
        <end position="312"/>
    </location>
</feature>
<dbReference type="GO" id="GO:0008168">
    <property type="term" value="F:methyltransferase activity"/>
    <property type="evidence" value="ECO:0007669"/>
    <property type="project" value="UniProtKB-KW"/>
</dbReference>
<evidence type="ECO:0000313" key="4">
    <source>
        <dbReference type="Proteomes" id="UP001626549"/>
    </source>
</evidence>
<dbReference type="RefSeq" id="WP_407326564.1">
    <property type="nucleotide sequence ID" value="NZ_CP136865.1"/>
</dbReference>
<dbReference type="InterPro" id="IPR013216">
    <property type="entry name" value="Methyltransf_11"/>
</dbReference>
<gene>
    <name evidence="3" type="ORF">R0137_11525</name>
</gene>
<name>A0ABZ0I8M4_9GAMM</name>
<accession>A0ABZ0I8M4</accession>
<dbReference type="SUPFAM" id="SSF53335">
    <property type="entry name" value="S-adenosyl-L-methionine-dependent methyltransferases"/>
    <property type="match status" value="1"/>
</dbReference>
<dbReference type="Gene3D" id="3.40.50.150">
    <property type="entry name" value="Vaccinia Virus protein VP39"/>
    <property type="match status" value="1"/>
</dbReference>
<evidence type="ECO:0000313" key="3">
    <source>
        <dbReference type="EMBL" id="WOJ95872.1"/>
    </source>
</evidence>
<keyword evidence="3" id="KW-0808">Transferase</keyword>
<dbReference type="Proteomes" id="UP001626549">
    <property type="component" value="Chromosome"/>
</dbReference>
<protein>
    <submittedName>
        <fullName evidence="3">Methyltransferase domain-containing protein</fullName>
    </submittedName>
</protein>
<feature type="domain" description="Methyltransferase type 11" evidence="2">
    <location>
        <begin position="130"/>
        <end position="175"/>
    </location>
</feature>
<keyword evidence="4" id="KW-1185">Reference proteome</keyword>
<evidence type="ECO:0000259" key="2">
    <source>
        <dbReference type="Pfam" id="PF08241"/>
    </source>
</evidence>
<sequence>MLGIVLATVLDIECSQFVNKKSFLETPYIYRSQSLHAGTSLATLVIVKSVANMQSIEISRALESWYARDSGEELCTAIRQCLEPVLGLSFGYHILQIGPLAQRSLIADSPINHQIFASGAVDRSASLYCHGDELPLESDSVDTVVAFHALEFDEHPHGSLREMQRVLRPHGHLIVVGFNPYSLLGAAHYARGLHKGSLWNRQRHRPVSLHRLTDWLRLLDCELEGSQQLFPVPLAGTGRLRNFAGRVDEWASDHGLPGGSVYIAHAIKQIAGVRRPRSLKVRARESFRGLSVASSPAPTPRQPRSDNSDLAA</sequence>
<feature type="compositionally biased region" description="Basic and acidic residues" evidence="1">
    <location>
        <begin position="303"/>
        <end position="312"/>
    </location>
</feature>
<dbReference type="EMBL" id="CP136865">
    <property type="protein sequence ID" value="WOJ95872.1"/>
    <property type="molecule type" value="Genomic_DNA"/>
</dbReference>